<protein>
    <submittedName>
        <fullName evidence="1">Uncharacterized protein</fullName>
    </submittedName>
</protein>
<dbReference type="Pfam" id="PF22337">
    <property type="entry name" value="Phage_fiber_rpt"/>
    <property type="match status" value="1"/>
</dbReference>
<sequence>MEIVKIIVGTFGGGGSVQVIDNLTSSSTTAALSANQGRVLNETKVDAAGAAAAAPVQSVNGRGGLVTLTKADVGLGAVDNTSDADKPISTATAAALAEKANTADLAPVATSGQYADLQGTPQIVVAETMPSDISGYPDGTIFIIG</sequence>
<dbReference type="Proteomes" id="UP000316778">
    <property type="component" value="Unassembled WGS sequence"/>
</dbReference>
<dbReference type="OrthoDB" id="1233056at2"/>
<name>A0A562SZ00_CHIJA</name>
<dbReference type="AlphaFoldDB" id="A0A562SZ00"/>
<organism evidence="1 2">
    <name type="scientific">Chitinophaga japonensis</name>
    <name type="common">Flexibacter japonensis</name>
    <dbReference type="NCBI Taxonomy" id="104662"/>
    <lineage>
        <taxon>Bacteria</taxon>
        <taxon>Pseudomonadati</taxon>
        <taxon>Bacteroidota</taxon>
        <taxon>Chitinophagia</taxon>
        <taxon>Chitinophagales</taxon>
        <taxon>Chitinophagaceae</taxon>
        <taxon>Chitinophaga</taxon>
    </lineage>
</organism>
<dbReference type="RefSeq" id="WP_145715981.1">
    <property type="nucleotide sequence ID" value="NZ_BAAAFY010000005.1"/>
</dbReference>
<gene>
    <name evidence="1" type="ORF">LX66_3542</name>
</gene>
<comment type="caution">
    <text evidence="1">The sequence shown here is derived from an EMBL/GenBank/DDBJ whole genome shotgun (WGS) entry which is preliminary data.</text>
</comment>
<accession>A0A562SZ00</accession>
<dbReference type="InterPro" id="IPR054500">
    <property type="entry name" value="Phage_fiber_rpt"/>
</dbReference>
<dbReference type="EMBL" id="VLLG01000004">
    <property type="protein sequence ID" value="TWI86288.1"/>
    <property type="molecule type" value="Genomic_DNA"/>
</dbReference>
<evidence type="ECO:0000313" key="2">
    <source>
        <dbReference type="Proteomes" id="UP000316778"/>
    </source>
</evidence>
<evidence type="ECO:0000313" key="1">
    <source>
        <dbReference type="EMBL" id="TWI86288.1"/>
    </source>
</evidence>
<reference evidence="1 2" key="1">
    <citation type="journal article" date="2013" name="Stand. Genomic Sci.">
        <title>Genomic Encyclopedia of Type Strains, Phase I: The one thousand microbial genomes (KMG-I) project.</title>
        <authorList>
            <person name="Kyrpides N.C."/>
            <person name="Woyke T."/>
            <person name="Eisen J.A."/>
            <person name="Garrity G."/>
            <person name="Lilburn T.G."/>
            <person name="Beck B.J."/>
            <person name="Whitman W.B."/>
            <person name="Hugenholtz P."/>
            <person name="Klenk H.P."/>
        </authorList>
    </citation>
    <scope>NUCLEOTIDE SEQUENCE [LARGE SCALE GENOMIC DNA]</scope>
    <source>
        <strain evidence="1 2">DSM 13484</strain>
    </source>
</reference>
<keyword evidence="2" id="KW-1185">Reference proteome</keyword>
<proteinExistence type="predicted"/>